<organism evidence="3 4">
    <name type="scientific">Gossypium stocksii</name>
    <dbReference type="NCBI Taxonomy" id="47602"/>
    <lineage>
        <taxon>Eukaryota</taxon>
        <taxon>Viridiplantae</taxon>
        <taxon>Streptophyta</taxon>
        <taxon>Embryophyta</taxon>
        <taxon>Tracheophyta</taxon>
        <taxon>Spermatophyta</taxon>
        <taxon>Magnoliopsida</taxon>
        <taxon>eudicotyledons</taxon>
        <taxon>Gunneridae</taxon>
        <taxon>Pentapetalae</taxon>
        <taxon>rosids</taxon>
        <taxon>malvids</taxon>
        <taxon>Malvales</taxon>
        <taxon>Malvaceae</taxon>
        <taxon>Malvoideae</taxon>
        <taxon>Gossypium</taxon>
    </lineage>
</organism>
<keyword evidence="1" id="KW-0732">Signal</keyword>
<dbReference type="OrthoDB" id="964549at2759"/>
<evidence type="ECO:0000259" key="2">
    <source>
        <dbReference type="Pfam" id="PF00190"/>
    </source>
</evidence>
<protein>
    <recommendedName>
        <fullName evidence="2">Cupin type-1 domain-containing protein</fullName>
    </recommendedName>
</protein>
<dbReference type="Gene3D" id="2.60.120.10">
    <property type="entry name" value="Jelly Rolls"/>
    <property type="match status" value="1"/>
</dbReference>
<evidence type="ECO:0000256" key="1">
    <source>
        <dbReference type="ARBA" id="ARBA00022729"/>
    </source>
</evidence>
<accession>A0A9D3ZPC7</accession>
<dbReference type="PANTHER" id="PTHR31238">
    <property type="entry name" value="GERMIN-LIKE PROTEIN SUBFAMILY 3 MEMBER 3"/>
    <property type="match status" value="1"/>
</dbReference>
<gene>
    <name evidence="3" type="ORF">J1N35_033200</name>
</gene>
<comment type="caution">
    <text evidence="3">The sequence shown here is derived from an EMBL/GenBank/DDBJ whole genome shotgun (WGS) entry which is preliminary data.</text>
</comment>
<evidence type="ECO:0000313" key="3">
    <source>
        <dbReference type="EMBL" id="KAH1055135.1"/>
    </source>
</evidence>
<feature type="domain" description="Cupin type-1" evidence="2">
    <location>
        <begin position="3"/>
        <end position="79"/>
    </location>
</feature>
<keyword evidence="4" id="KW-1185">Reference proteome</keyword>
<reference evidence="3 4" key="1">
    <citation type="journal article" date="2021" name="Plant Biotechnol. J.">
        <title>Multi-omics assisted identification of the key and species-specific regulatory components of drought-tolerant mechanisms in Gossypium stocksii.</title>
        <authorList>
            <person name="Yu D."/>
            <person name="Ke L."/>
            <person name="Zhang D."/>
            <person name="Wu Y."/>
            <person name="Sun Y."/>
            <person name="Mei J."/>
            <person name="Sun J."/>
            <person name="Sun Y."/>
        </authorList>
    </citation>
    <scope>NUCLEOTIDE SEQUENCE [LARGE SCALE GENOMIC DNA]</scope>
    <source>
        <strain evidence="4">cv. E1</strain>
        <tissue evidence="3">Leaf</tissue>
    </source>
</reference>
<dbReference type="SUPFAM" id="SSF51182">
    <property type="entry name" value="RmlC-like cupins"/>
    <property type="match status" value="1"/>
</dbReference>
<dbReference type="InterPro" id="IPR006045">
    <property type="entry name" value="Cupin_1"/>
</dbReference>
<dbReference type="Pfam" id="PF00190">
    <property type="entry name" value="Cupin_1"/>
    <property type="match status" value="1"/>
</dbReference>
<proteinExistence type="predicted"/>
<dbReference type="AlphaFoldDB" id="A0A9D3ZPC7"/>
<evidence type="ECO:0000313" key="4">
    <source>
        <dbReference type="Proteomes" id="UP000828251"/>
    </source>
</evidence>
<dbReference type="InterPro" id="IPR014710">
    <property type="entry name" value="RmlC-like_jellyroll"/>
</dbReference>
<sequence length="120" mass="13503">MADFPALNGQSVSYDVLQYLAGSANPPHTDTPPAELLLLTYCIIEVGFVDTTNKLFTQRLQADYILVFPKRLVHCQFIWAENDFRIVIVSGSWVDSNIMLIDGFIKKGGVVTIIVEFFLF</sequence>
<dbReference type="EMBL" id="JAIQCV010000010">
    <property type="protein sequence ID" value="KAH1055135.1"/>
    <property type="molecule type" value="Genomic_DNA"/>
</dbReference>
<name>A0A9D3ZPC7_9ROSI</name>
<dbReference type="Proteomes" id="UP000828251">
    <property type="component" value="Unassembled WGS sequence"/>
</dbReference>
<dbReference type="InterPro" id="IPR011051">
    <property type="entry name" value="RmlC_Cupin_sf"/>
</dbReference>